<feature type="transmembrane region" description="Helical" evidence="1">
    <location>
        <begin position="62"/>
        <end position="81"/>
    </location>
</feature>
<accession>A0A1M5I458</accession>
<keyword evidence="1" id="KW-0812">Transmembrane</keyword>
<reference evidence="3" key="1">
    <citation type="submission" date="2016-11" db="EMBL/GenBank/DDBJ databases">
        <authorList>
            <person name="Varghese N."/>
            <person name="Submissions S."/>
        </authorList>
    </citation>
    <scope>NUCLEOTIDE SEQUENCE [LARGE SCALE GENOMIC DNA]</scope>
    <source>
        <strain evidence="3">DSM 27370</strain>
    </source>
</reference>
<dbReference type="EMBL" id="FQUC01000018">
    <property type="protein sequence ID" value="SHG23032.1"/>
    <property type="molecule type" value="Genomic_DNA"/>
</dbReference>
<evidence type="ECO:0000256" key="1">
    <source>
        <dbReference type="SAM" id="Phobius"/>
    </source>
</evidence>
<protein>
    <recommendedName>
        <fullName evidence="4">Oligosaccharide repeat unit polymerase</fullName>
    </recommendedName>
</protein>
<sequence length="393" mass="45030">MDVWNLILFLFGLFNVCIAFYSIWRCKLRSYNLYFVIFYLGLTFNCLKLSIFQTDKTFVDLYYFGVGPLAFTFILFLFEHLPKLKTDVKYSLVNLDFLYICLLIGFLGLKLYIVSVVGLRIESLFYSTFLVSGEEYSIPGISGLVGILQWMLLIFSPYVKKKYVVIAFVGIIVFAVLHVKRGDILRLFSFLLCYFVYKQIYLSGLLNKKMLKYVCLGLLVFLSFVLLGNLRQEARGGGSDSLSNNIGIKDASPALSWVYGYVAINYDVVRAYFDEIPTQKPTVVEQLFSGSDADSEPESGINGFNASTFISQFIKDFGVFYFIEMVVFALILGILIYIIRSINFLGCYVFILSLLLFAFFGNYLANRSIFFALLLSIFFFSLASENRKRVVWD</sequence>
<keyword evidence="1" id="KW-0472">Membrane</keyword>
<evidence type="ECO:0008006" key="4">
    <source>
        <dbReference type="Google" id="ProtNLM"/>
    </source>
</evidence>
<dbReference type="STRING" id="1346286.SAMN05444362_11834"/>
<gene>
    <name evidence="2" type="ORF">SAMN05444362_11834</name>
</gene>
<organism evidence="2 3">
    <name type="scientific">Dysgonomonas macrotermitis</name>
    <dbReference type="NCBI Taxonomy" id="1346286"/>
    <lineage>
        <taxon>Bacteria</taxon>
        <taxon>Pseudomonadati</taxon>
        <taxon>Bacteroidota</taxon>
        <taxon>Bacteroidia</taxon>
        <taxon>Bacteroidales</taxon>
        <taxon>Dysgonomonadaceae</taxon>
        <taxon>Dysgonomonas</taxon>
    </lineage>
</organism>
<feature type="transmembrane region" description="Helical" evidence="1">
    <location>
        <begin position="93"/>
        <end position="116"/>
    </location>
</feature>
<feature type="transmembrane region" description="Helical" evidence="1">
    <location>
        <begin position="6"/>
        <end position="24"/>
    </location>
</feature>
<feature type="transmembrane region" description="Helical" evidence="1">
    <location>
        <begin position="31"/>
        <end position="50"/>
    </location>
</feature>
<feature type="transmembrane region" description="Helical" evidence="1">
    <location>
        <begin position="345"/>
        <end position="363"/>
    </location>
</feature>
<feature type="transmembrane region" description="Helical" evidence="1">
    <location>
        <begin position="185"/>
        <end position="206"/>
    </location>
</feature>
<evidence type="ECO:0000313" key="2">
    <source>
        <dbReference type="EMBL" id="SHG23032.1"/>
    </source>
</evidence>
<dbReference type="AlphaFoldDB" id="A0A1M5I458"/>
<dbReference type="RefSeq" id="WP_062178522.1">
    <property type="nucleotide sequence ID" value="NZ_BBXL01000005.1"/>
</dbReference>
<feature type="transmembrane region" description="Helical" evidence="1">
    <location>
        <begin position="136"/>
        <end position="156"/>
    </location>
</feature>
<keyword evidence="1" id="KW-1133">Transmembrane helix</keyword>
<name>A0A1M5I458_9BACT</name>
<dbReference type="Proteomes" id="UP000184480">
    <property type="component" value="Unassembled WGS sequence"/>
</dbReference>
<feature type="transmembrane region" description="Helical" evidence="1">
    <location>
        <begin position="369"/>
        <end position="385"/>
    </location>
</feature>
<keyword evidence="3" id="KW-1185">Reference proteome</keyword>
<feature type="transmembrane region" description="Helical" evidence="1">
    <location>
        <begin position="319"/>
        <end position="338"/>
    </location>
</feature>
<feature type="transmembrane region" description="Helical" evidence="1">
    <location>
        <begin position="213"/>
        <end position="230"/>
    </location>
</feature>
<proteinExistence type="predicted"/>
<evidence type="ECO:0000313" key="3">
    <source>
        <dbReference type="Proteomes" id="UP000184480"/>
    </source>
</evidence>
<feature type="transmembrane region" description="Helical" evidence="1">
    <location>
        <begin position="163"/>
        <end position="179"/>
    </location>
</feature>